<sequence>MSAFNENPVLSQSSYNREWMKSIPEETPLSAIAIPGTHESLTLYKGLFASYLQSQVWNLKDQLNVGVRYFDLHSRNWIPKKTIYVGNSHWLIGKEIPLGEVLRDILDFLENHRNETVILKVTFHKLVFHNNKDAEDLMKTIIDKFRSKIWTNTLAPKMKDARGKIVFLKTDVFRAGTESHDSHFFEHNRLTNVEKKIKNIKSNLCERHIMVTGTSASTTEKPIKLAQKVNEQLYNFLKQHNTSSENHGCLGVISMDFPSAEIIKIITELKPCKFSRSDEASKHLLKRMELNSLYYIILFQLRTDGQPDAGLG</sequence>
<evidence type="ECO:0000259" key="1">
    <source>
        <dbReference type="SMART" id="SM00148"/>
    </source>
</evidence>
<dbReference type="InterPro" id="IPR017946">
    <property type="entry name" value="PLC-like_Pdiesterase_TIM-brl"/>
</dbReference>
<dbReference type="Gene3D" id="3.20.20.190">
    <property type="entry name" value="Phosphatidylinositol (PI) phosphodiesterase"/>
    <property type="match status" value="1"/>
</dbReference>
<organism evidence="2 3">
    <name type="scientific">Maylandia zebra</name>
    <name type="common">zebra mbuna</name>
    <dbReference type="NCBI Taxonomy" id="106582"/>
    <lineage>
        <taxon>Eukaryota</taxon>
        <taxon>Metazoa</taxon>
        <taxon>Chordata</taxon>
        <taxon>Craniata</taxon>
        <taxon>Vertebrata</taxon>
        <taxon>Euteleostomi</taxon>
        <taxon>Actinopterygii</taxon>
        <taxon>Neopterygii</taxon>
        <taxon>Teleostei</taxon>
        <taxon>Neoteleostei</taxon>
        <taxon>Acanthomorphata</taxon>
        <taxon>Ovalentaria</taxon>
        <taxon>Cichlomorphae</taxon>
        <taxon>Cichliformes</taxon>
        <taxon>Cichlidae</taxon>
        <taxon>African cichlids</taxon>
        <taxon>Pseudocrenilabrinae</taxon>
        <taxon>Haplochromini</taxon>
        <taxon>Maylandia</taxon>
        <taxon>Maylandia zebra complex</taxon>
    </lineage>
</organism>
<dbReference type="SUPFAM" id="SSF51695">
    <property type="entry name" value="PLC-like phosphodiesterases"/>
    <property type="match status" value="1"/>
</dbReference>
<dbReference type="Ensembl" id="ENSMZET00005036433.1">
    <property type="protein sequence ID" value="ENSMZEP00005035186.1"/>
    <property type="gene ID" value="ENSMZEG00005026303.1"/>
</dbReference>
<proteinExistence type="predicted"/>
<evidence type="ECO:0000313" key="2">
    <source>
        <dbReference type="Ensembl" id="ENSMZEP00005035186.1"/>
    </source>
</evidence>
<dbReference type="InterPro" id="IPR051057">
    <property type="entry name" value="PI-PLC_domain"/>
</dbReference>
<protein>
    <recommendedName>
        <fullName evidence="1">Phosphatidylinositol-specific phospholipase C X domain-containing protein</fullName>
    </recommendedName>
</protein>
<dbReference type="AlphaFoldDB" id="A0A3P9DLW3"/>
<dbReference type="Pfam" id="PF00388">
    <property type="entry name" value="PI-PLC-X"/>
    <property type="match status" value="1"/>
</dbReference>
<accession>A0A3P9DLW3</accession>
<dbReference type="Proteomes" id="UP000265160">
    <property type="component" value="LG22"/>
</dbReference>
<dbReference type="GO" id="GO:0006629">
    <property type="term" value="P:lipid metabolic process"/>
    <property type="evidence" value="ECO:0007669"/>
    <property type="project" value="InterPro"/>
</dbReference>
<dbReference type="InterPro" id="IPR000909">
    <property type="entry name" value="PLipase_C_PInositol-sp_X_dom"/>
</dbReference>
<dbReference type="SMART" id="SM00148">
    <property type="entry name" value="PLCXc"/>
    <property type="match status" value="1"/>
</dbReference>
<reference evidence="2" key="3">
    <citation type="submission" date="2025-09" db="UniProtKB">
        <authorList>
            <consortium name="Ensembl"/>
        </authorList>
    </citation>
    <scope>IDENTIFICATION</scope>
</reference>
<reference evidence="2 3" key="1">
    <citation type="journal article" date="2014" name="Nature">
        <title>The genomic substrate for adaptive radiation in African cichlid fish.</title>
        <authorList>
            <person name="Brawand D."/>
            <person name="Wagner C.E."/>
            <person name="Li Y.I."/>
            <person name="Malinsky M."/>
            <person name="Keller I."/>
            <person name="Fan S."/>
            <person name="Simakov O."/>
            <person name="Ng A.Y."/>
            <person name="Lim Z.W."/>
            <person name="Bezault E."/>
            <person name="Turner-Maier J."/>
            <person name="Johnson J."/>
            <person name="Alcazar R."/>
            <person name="Noh H.J."/>
            <person name="Russell P."/>
            <person name="Aken B."/>
            <person name="Alfoldi J."/>
            <person name="Amemiya C."/>
            <person name="Azzouzi N."/>
            <person name="Baroiller J.F."/>
            <person name="Barloy-Hubler F."/>
            <person name="Berlin A."/>
            <person name="Bloomquist R."/>
            <person name="Carleton K.L."/>
            <person name="Conte M.A."/>
            <person name="D'Cotta H."/>
            <person name="Eshel O."/>
            <person name="Gaffney L."/>
            <person name="Galibert F."/>
            <person name="Gante H.F."/>
            <person name="Gnerre S."/>
            <person name="Greuter L."/>
            <person name="Guyon R."/>
            <person name="Haddad N.S."/>
            <person name="Haerty W."/>
            <person name="Harris R.M."/>
            <person name="Hofmann H.A."/>
            <person name="Hourlier T."/>
            <person name="Hulata G."/>
            <person name="Jaffe D.B."/>
            <person name="Lara M."/>
            <person name="Lee A.P."/>
            <person name="MacCallum I."/>
            <person name="Mwaiko S."/>
            <person name="Nikaido M."/>
            <person name="Nishihara H."/>
            <person name="Ozouf-Costaz C."/>
            <person name="Penman D.J."/>
            <person name="Przybylski D."/>
            <person name="Rakotomanga M."/>
            <person name="Renn S.C.P."/>
            <person name="Ribeiro F.J."/>
            <person name="Ron M."/>
            <person name="Salzburger W."/>
            <person name="Sanchez-Pulido L."/>
            <person name="Santos M.E."/>
            <person name="Searle S."/>
            <person name="Sharpe T."/>
            <person name="Swofford R."/>
            <person name="Tan F.J."/>
            <person name="Williams L."/>
            <person name="Young S."/>
            <person name="Yin S."/>
            <person name="Okada N."/>
            <person name="Kocher T.D."/>
            <person name="Miska E.A."/>
            <person name="Lander E.S."/>
            <person name="Venkatesh B."/>
            <person name="Fernald R.D."/>
            <person name="Meyer A."/>
            <person name="Ponting C.P."/>
            <person name="Streelman J.T."/>
            <person name="Lindblad-Toh K."/>
            <person name="Seehausen O."/>
            <person name="Di Palma F."/>
        </authorList>
    </citation>
    <scope>NUCLEOTIDE SEQUENCE</scope>
</reference>
<dbReference type="PANTHER" id="PTHR13593:SF147">
    <property type="entry name" value="1-PHOSPHATIDYLINOSITOL PHOSPHODIESTERASE-LIKE-RELATED"/>
    <property type="match status" value="1"/>
</dbReference>
<dbReference type="GO" id="GO:0008081">
    <property type="term" value="F:phosphoric diester hydrolase activity"/>
    <property type="evidence" value="ECO:0007669"/>
    <property type="project" value="InterPro"/>
</dbReference>
<dbReference type="GeneTree" id="ENSGT00390000010118"/>
<reference evidence="2" key="2">
    <citation type="submission" date="2025-08" db="UniProtKB">
        <authorList>
            <consortium name="Ensembl"/>
        </authorList>
    </citation>
    <scope>IDENTIFICATION</scope>
</reference>
<dbReference type="PROSITE" id="PS50007">
    <property type="entry name" value="PIPLC_X_DOMAIN"/>
    <property type="match status" value="1"/>
</dbReference>
<name>A0A3P9DLW3_9CICH</name>
<keyword evidence="3" id="KW-1185">Reference proteome</keyword>
<feature type="domain" description="Phosphatidylinositol-specific phospholipase C X" evidence="1">
    <location>
        <begin position="25"/>
        <end position="170"/>
    </location>
</feature>
<dbReference type="PANTHER" id="PTHR13593">
    <property type="match status" value="1"/>
</dbReference>
<evidence type="ECO:0000313" key="3">
    <source>
        <dbReference type="Proteomes" id="UP000265160"/>
    </source>
</evidence>